<keyword evidence="3" id="KW-1185">Reference proteome</keyword>
<name>A0A3D8Q7Q5_9EURO</name>
<dbReference type="EMBL" id="PVWQ01000026">
    <property type="protein sequence ID" value="RDW57866.1"/>
    <property type="molecule type" value="Genomic_DNA"/>
</dbReference>
<comment type="caution">
    <text evidence="2">The sequence shown here is derived from an EMBL/GenBank/DDBJ whole genome shotgun (WGS) entry which is preliminary data.</text>
</comment>
<dbReference type="Proteomes" id="UP000256690">
    <property type="component" value="Unassembled WGS sequence"/>
</dbReference>
<reference evidence="2 3" key="1">
    <citation type="journal article" date="2018" name="IMA Fungus">
        <title>IMA Genome-F 9: Draft genome sequence of Annulohypoxylon stygium, Aspergillus mulundensis, Berkeleyomyces basicola (syn. Thielaviopsis basicola), Ceratocystis smalleyi, two Cercospora beticola strains, Coleophoma cylindrospora, Fusarium fracticaudum, Phialophora cf. hyalina, and Morchella septimelata.</title>
        <authorList>
            <person name="Wingfield B.D."/>
            <person name="Bills G.F."/>
            <person name="Dong Y."/>
            <person name="Huang W."/>
            <person name="Nel W.J."/>
            <person name="Swalarsk-Parry B.S."/>
            <person name="Vaghefi N."/>
            <person name="Wilken P.M."/>
            <person name="An Z."/>
            <person name="de Beer Z.W."/>
            <person name="De Vos L."/>
            <person name="Chen L."/>
            <person name="Duong T.A."/>
            <person name="Gao Y."/>
            <person name="Hammerbacher A."/>
            <person name="Kikkert J.R."/>
            <person name="Li Y."/>
            <person name="Li H."/>
            <person name="Li K."/>
            <person name="Li Q."/>
            <person name="Liu X."/>
            <person name="Ma X."/>
            <person name="Naidoo K."/>
            <person name="Pethybridge S.J."/>
            <person name="Sun J."/>
            <person name="Steenkamp E.T."/>
            <person name="van der Nest M.A."/>
            <person name="van Wyk S."/>
            <person name="Wingfield M.J."/>
            <person name="Xiong C."/>
            <person name="Yue Q."/>
            <person name="Zhang X."/>
        </authorList>
    </citation>
    <scope>NUCLEOTIDE SEQUENCE [LARGE SCALE GENOMIC DNA]</scope>
    <source>
        <strain evidence="2 3">DSM 5745</strain>
    </source>
</reference>
<evidence type="ECO:0000256" key="1">
    <source>
        <dbReference type="SAM" id="MobiDB-lite"/>
    </source>
</evidence>
<evidence type="ECO:0000313" key="3">
    <source>
        <dbReference type="Proteomes" id="UP000256690"/>
    </source>
</evidence>
<evidence type="ECO:0000313" key="2">
    <source>
        <dbReference type="EMBL" id="RDW57866.1"/>
    </source>
</evidence>
<feature type="region of interest" description="Disordered" evidence="1">
    <location>
        <begin position="209"/>
        <end position="257"/>
    </location>
</feature>
<sequence length="276" mass="31088">MSTTLWMGLRLTAKVSKFQAANGDRFPAKQGNAQDAAWLARHFLKIIADADFLTYGAMIGHSPGLKQWRVVLDAFEPDGKGVKTDLTVRLVEKLKRGWYLAHHTVHTLWGTQHELERDNEVGWEDHDDWKHRTAFMAYRGVPFILQVDGELWEENLLELSALLQRDCKEQAEKLKKDAESWDTIASATSWEKPLEKKHRKALADALEKMAPAASVGRTESSGRPERKVRFAEEKNEAYSPVTSDDGKQVAEQSADGGGSVAGVMLRRIGLFRNNSF</sequence>
<proteinExistence type="predicted"/>
<dbReference type="GeneID" id="38121754"/>
<feature type="compositionally biased region" description="Basic and acidic residues" evidence="1">
    <location>
        <begin position="220"/>
        <end position="236"/>
    </location>
</feature>
<organism evidence="2 3">
    <name type="scientific">Aspergillus mulundensis</name>
    <dbReference type="NCBI Taxonomy" id="1810919"/>
    <lineage>
        <taxon>Eukaryota</taxon>
        <taxon>Fungi</taxon>
        <taxon>Dikarya</taxon>
        <taxon>Ascomycota</taxon>
        <taxon>Pezizomycotina</taxon>
        <taxon>Eurotiomycetes</taxon>
        <taxon>Eurotiomycetidae</taxon>
        <taxon>Eurotiales</taxon>
        <taxon>Aspergillaceae</taxon>
        <taxon>Aspergillus</taxon>
        <taxon>Aspergillus subgen. Nidulantes</taxon>
    </lineage>
</organism>
<dbReference type="RefSeq" id="XP_026598035.1">
    <property type="nucleotide sequence ID" value="XM_026753400.1"/>
</dbReference>
<accession>A0A3D8Q7Q5</accession>
<protein>
    <submittedName>
        <fullName evidence="2">Uncharacterized protein</fullName>
    </submittedName>
</protein>
<gene>
    <name evidence="2" type="ORF">DSM5745_11384</name>
</gene>
<dbReference type="AlphaFoldDB" id="A0A3D8Q7Q5"/>